<protein>
    <submittedName>
        <fullName evidence="1">Uncharacterized protein</fullName>
    </submittedName>
</protein>
<dbReference type="EMBL" id="BOOG01000041">
    <property type="protein sequence ID" value="GIH71907.1"/>
    <property type="molecule type" value="Genomic_DNA"/>
</dbReference>
<gene>
    <name evidence="1" type="ORF">Mth01_41600</name>
</gene>
<reference evidence="1" key="1">
    <citation type="submission" date="2021-01" db="EMBL/GenBank/DDBJ databases">
        <title>Whole genome shotgun sequence of Sphaerimonospora thailandensis NBRC 107569.</title>
        <authorList>
            <person name="Komaki H."/>
            <person name="Tamura T."/>
        </authorList>
    </citation>
    <scope>NUCLEOTIDE SEQUENCE</scope>
    <source>
        <strain evidence="1">NBRC 107569</strain>
    </source>
</reference>
<evidence type="ECO:0000313" key="1">
    <source>
        <dbReference type="EMBL" id="GIH71907.1"/>
    </source>
</evidence>
<keyword evidence="2" id="KW-1185">Reference proteome</keyword>
<sequence>MPDIGEQTSGAAEWSECQIAYPRSRAAEYCDWIGMPSHRLDTLGWEARIGQADRCRPRFSDDAKPRTHS</sequence>
<comment type="caution">
    <text evidence="1">The sequence shown here is derived from an EMBL/GenBank/DDBJ whole genome shotgun (WGS) entry which is preliminary data.</text>
</comment>
<dbReference type="AlphaFoldDB" id="A0A8J3RDL3"/>
<name>A0A8J3RDL3_9ACTN</name>
<proteinExistence type="predicted"/>
<dbReference type="Proteomes" id="UP000610966">
    <property type="component" value="Unassembled WGS sequence"/>
</dbReference>
<accession>A0A8J3RDL3</accession>
<evidence type="ECO:0000313" key="2">
    <source>
        <dbReference type="Proteomes" id="UP000610966"/>
    </source>
</evidence>
<organism evidence="1 2">
    <name type="scientific">Sphaerimonospora thailandensis</name>
    <dbReference type="NCBI Taxonomy" id="795644"/>
    <lineage>
        <taxon>Bacteria</taxon>
        <taxon>Bacillati</taxon>
        <taxon>Actinomycetota</taxon>
        <taxon>Actinomycetes</taxon>
        <taxon>Streptosporangiales</taxon>
        <taxon>Streptosporangiaceae</taxon>
        <taxon>Sphaerimonospora</taxon>
    </lineage>
</organism>